<dbReference type="PANTHER" id="PTHR10173">
    <property type="entry name" value="METHIONINE SULFOXIDE REDUCTASE"/>
    <property type="match status" value="1"/>
</dbReference>
<dbReference type="Pfam" id="PF01641">
    <property type="entry name" value="SelR"/>
    <property type="match status" value="1"/>
</dbReference>
<name>A0A518DWI2_9BACT</name>
<feature type="signal peptide" evidence="4">
    <location>
        <begin position="1"/>
        <end position="31"/>
    </location>
</feature>
<gene>
    <name evidence="6" type="primary">msrB_3</name>
    <name evidence="6" type="ORF">Pla8534_40100</name>
</gene>
<dbReference type="AlphaFoldDB" id="A0A518DWI2"/>
<dbReference type="NCBIfam" id="TIGR00357">
    <property type="entry name" value="peptide-methionine (R)-S-oxide reductase MsrB"/>
    <property type="match status" value="1"/>
</dbReference>
<dbReference type="Gene3D" id="2.170.150.20">
    <property type="entry name" value="Peptide methionine sulfoxide reductase"/>
    <property type="match status" value="1"/>
</dbReference>
<evidence type="ECO:0000256" key="1">
    <source>
        <dbReference type="ARBA" id="ARBA00012499"/>
    </source>
</evidence>
<feature type="domain" description="MsrB" evidence="5">
    <location>
        <begin position="38"/>
        <end position="160"/>
    </location>
</feature>
<accession>A0A518DWI2</accession>
<evidence type="ECO:0000313" key="7">
    <source>
        <dbReference type="Proteomes" id="UP000317648"/>
    </source>
</evidence>
<comment type="catalytic activity">
    <reaction evidence="3">
        <text>L-methionyl-[protein] + [thioredoxin]-disulfide + H2O = L-methionyl-(R)-S-oxide-[protein] + [thioredoxin]-dithiol</text>
        <dbReference type="Rhea" id="RHEA:24164"/>
        <dbReference type="Rhea" id="RHEA-COMP:10698"/>
        <dbReference type="Rhea" id="RHEA-COMP:10700"/>
        <dbReference type="Rhea" id="RHEA-COMP:12313"/>
        <dbReference type="Rhea" id="RHEA-COMP:12314"/>
        <dbReference type="ChEBI" id="CHEBI:15377"/>
        <dbReference type="ChEBI" id="CHEBI:16044"/>
        <dbReference type="ChEBI" id="CHEBI:29950"/>
        <dbReference type="ChEBI" id="CHEBI:45764"/>
        <dbReference type="ChEBI" id="CHEBI:50058"/>
        <dbReference type="EC" id="1.8.4.12"/>
    </reaction>
</comment>
<evidence type="ECO:0000256" key="2">
    <source>
        <dbReference type="ARBA" id="ARBA00023002"/>
    </source>
</evidence>
<dbReference type="InterPro" id="IPR002579">
    <property type="entry name" value="Met_Sox_Rdtase_MsrB_dom"/>
</dbReference>
<dbReference type="EC" id="1.8.4.12" evidence="1"/>
<dbReference type="GO" id="GO:0006979">
    <property type="term" value="P:response to oxidative stress"/>
    <property type="evidence" value="ECO:0007669"/>
    <property type="project" value="InterPro"/>
</dbReference>
<feature type="chain" id="PRO_5022228925" description="peptide-methionine (R)-S-oxide reductase" evidence="4">
    <location>
        <begin position="32"/>
        <end position="180"/>
    </location>
</feature>
<dbReference type="InterPro" id="IPR028427">
    <property type="entry name" value="Met_Sox_Rdtase_MsrB"/>
</dbReference>
<dbReference type="FunFam" id="2.170.150.20:FF:000003">
    <property type="entry name" value="Peptide methionine sulfoxide reductase MsrB"/>
    <property type="match status" value="1"/>
</dbReference>
<dbReference type="PROSITE" id="PS51790">
    <property type="entry name" value="MSRB"/>
    <property type="match status" value="1"/>
</dbReference>
<dbReference type="GO" id="GO:0033743">
    <property type="term" value="F:peptide-methionine (R)-S-oxide reductase activity"/>
    <property type="evidence" value="ECO:0007669"/>
    <property type="project" value="UniProtKB-EC"/>
</dbReference>
<dbReference type="EMBL" id="CP036433">
    <property type="protein sequence ID" value="QDU96191.1"/>
    <property type="molecule type" value="Genomic_DNA"/>
</dbReference>
<dbReference type="PANTHER" id="PTHR10173:SF59">
    <property type="entry name" value="PEPTIDE METHIONINE SULFOXIDE REDUCTASE MSRA_MSRB"/>
    <property type="match status" value="1"/>
</dbReference>
<dbReference type="SUPFAM" id="SSF51316">
    <property type="entry name" value="Mss4-like"/>
    <property type="match status" value="1"/>
</dbReference>
<dbReference type="RefSeq" id="WP_197442401.1">
    <property type="nucleotide sequence ID" value="NZ_CP036433.1"/>
</dbReference>
<keyword evidence="2 6" id="KW-0560">Oxidoreductase</keyword>
<protein>
    <recommendedName>
        <fullName evidence="1">peptide-methionine (R)-S-oxide reductase</fullName>
        <ecNumber evidence="1">1.8.4.12</ecNumber>
    </recommendedName>
</protein>
<evidence type="ECO:0000313" key="6">
    <source>
        <dbReference type="EMBL" id="QDU96191.1"/>
    </source>
</evidence>
<evidence type="ECO:0000256" key="4">
    <source>
        <dbReference type="SAM" id="SignalP"/>
    </source>
</evidence>
<dbReference type="InterPro" id="IPR011057">
    <property type="entry name" value="Mss4-like_sf"/>
</dbReference>
<reference evidence="6 7" key="1">
    <citation type="submission" date="2019-02" db="EMBL/GenBank/DDBJ databases">
        <title>Deep-cultivation of Planctomycetes and their phenomic and genomic characterization uncovers novel biology.</title>
        <authorList>
            <person name="Wiegand S."/>
            <person name="Jogler M."/>
            <person name="Boedeker C."/>
            <person name="Pinto D."/>
            <person name="Vollmers J."/>
            <person name="Rivas-Marin E."/>
            <person name="Kohn T."/>
            <person name="Peeters S.H."/>
            <person name="Heuer A."/>
            <person name="Rast P."/>
            <person name="Oberbeckmann S."/>
            <person name="Bunk B."/>
            <person name="Jeske O."/>
            <person name="Meyerdierks A."/>
            <person name="Storesund J.E."/>
            <person name="Kallscheuer N."/>
            <person name="Luecker S."/>
            <person name="Lage O.M."/>
            <person name="Pohl T."/>
            <person name="Merkel B.J."/>
            <person name="Hornburger P."/>
            <person name="Mueller R.-W."/>
            <person name="Bruemmer F."/>
            <person name="Labrenz M."/>
            <person name="Spormann A.M."/>
            <person name="Op den Camp H."/>
            <person name="Overmann J."/>
            <person name="Amann R."/>
            <person name="Jetten M.S.M."/>
            <person name="Mascher T."/>
            <person name="Medema M.H."/>
            <person name="Devos D.P."/>
            <person name="Kaster A.-K."/>
            <person name="Ovreas L."/>
            <person name="Rohde M."/>
            <person name="Galperin M.Y."/>
            <person name="Jogler C."/>
        </authorList>
    </citation>
    <scope>NUCLEOTIDE SEQUENCE [LARGE SCALE GENOMIC DNA]</scope>
    <source>
        <strain evidence="6 7">Pla85_3_4</strain>
    </source>
</reference>
<dbReference type="KEGG" id="lcre:Pla8534_40100"/>
<dbReference type="Proteomes" id="UP000317648">
    <property type="component" value="Chromosome"/>
</dbReference>
<keyword evidence="7" id="KW-1185">Reference proteome</keyword>
<dbReference type="GO" id="GO:0030091">
    <property type="term" value="P:protein repair"/>
    <property type="evidence" value="ECO:0007669"/>
    <property type="project" value="InterPro"/>
</dbReference>
<proteinExistence type="predicted"/>
<keyword evidence="4" id="KW-0732">Signal</keyword>
<sequence precursor="true">MFRNHRIFLAAALLAAGFLSTTNLWRTPGWAQEPADAYAEQKKKLTPLQYRVTQRSATEPAFRNAYWDNKAEGLYVDIVSGEPLFSSRDKFKSGTGWPSFVRPIDPQNIVETPEVTFFTRRIEVSSRKAGSHLGHVFNDGPPPTGLRYCMNSAALRFIPREKLKEEGYGEFAEQFEAEQK</sequence>
<organism evidence="6 7">
    <name type="scientific">Lignipirellula cremea</name>
    <dbReference type="NCBI Taxonomy" id="2528010"/>
    <lineage>
        <taxon>Bacteria</taxon>
        <taxon>Pseudomonadati</taxon>
        <taxon>Planctomycetota</taxon>
        <taxon>Planctomycetia</taxon>
        <taxon>Pirellulales</taxon>
        <taxon>Pirellulaceae</taxon>
        <taxon>Lignipirellula</taxon>
    </lineage>
</organism>
<dbReference type="GO" id="GO:0005737">
    <property type="term" value="C:cytoplasm"/>
    <property type="evidence" value="ECO:0007669"/>
    <property type="project" value="TreeGrafter"/>
</dbReference>
<evidence type="ECO:0000259" key="5">
    <source>
        <dbReference type="PROSITE" id="PS51790"/>
    </source>
</evidence>
<evidence type="ECO:0000256" key="3">
    <source>
        <dbReference type="ARBA" id="ARBA00048488"/>
    </source>
</evidence>